<protein>
    <submittedName>
        <fullName evidence="1">20838_t:CDS:1</fullName>
    </submittedName>
</protein>
<proteinExistence type="predicted"/>
<gene>
    <name evidence="1" type="ORF">GMARGA_LOCUS15972</name>
</gene>
<accession>A0ABN7VA55</accession>
<sequence>MYVKRINKGIESIKRSSAIMICKMDVGKEKIDKNKIKNTMVNLETVKPKVGNVNEDKGKDANVTEVCKNNEVFRNLTDDMSKLNTRGFCGTGEVPERYSSPKKL</sequence>
<comment type="caution">
    <text evidence="1">The sequence shown here is derived from an EMBL/GenBank/DDBJ whole genome shotgun (WGS) entry which is preliminary data.</text>
</comment>
<reference evidence="1 2" key="1">
    <citation type="submission" date="2021-06" db="EMBL/GenBank/DDBJ databases">
        <authorList>
            <person name="Kallberg Y."/>
            <person name="Tangrot J."/>
            <person name="Rosling A."/>
        </authorList>
    </citation>
    <scope>NUCLEOTIDE SEQUENCE [LARGE SCALE GENOMIC DNA]</scope>
    <source>
        <strain evidence="1 2">120-4 pot B 10/14</strain>
    </source>
</reference>
<keyword evidence="2" id="KW-1185">Reference proteome</keyword>
<evidence type="ECO:0000313" key="1">
    <source>
        <dbReference type="EMBL" id="CAG8746818.1"/>
    </source>
</evidence>
<dbReference type="EMBL" id="CAJVQB010011322">
    <property type="protein sequence ID" value="CAG8746818.1"/>
    <property type="molecule type" value="Genomic_DNA"/>
</dbReference>
<dbReference type="Proteomes" id="UP000789901">
    <property type="component" value="Unassembled WGS sequence"/>
</dbReference>
<name>A0ABN7VA55_GIGMA</name>
<evidence type="ECO:0000313" key="2">
    <source>
        <dbReference type="Proteomes" id="UP000789901"/>
    </source>
</evidence>
<organism evidence="1 2">
    <name type="scientific">Gigaspora margarita</name>
    <dbReference type="NCBI Taxonomy" id="4874"/>
    <lineage>
        <taxon>Eukaryota</taxon>
        <taxon>Fungi</taxon>
        <taxon>Fungi incertae sedis</taxon>
        <taxon>Mucoromycota</taxon>
        <taxon>Glomeromycotina</taxon>
        <taxon>Glomeromycetes</taxon>
        <taxon>Diversisporales</taxon>
        <taxon>Gigasporaceae</taxon>
        <taxon>Gigaspora</taxon>
    </lineage>
</organism>